<dbReference type="EC" id="6.1.1.19" evidence="9"/>
<dbReference type="SMART" id="SM00836">
    <property type="entry name" value="DALR_1"/>
    <property type="match status" value="1"/>
</dbReference>
<keyword evidence="5 9" id="KW-0067">ATP-binding</keyword>
<dbReference type="SUPFAM" id="SSF55190">
    <property type="entry name" value="Arginyl-tRNA synthetase (ArgRS), N-terminal 'additional' domain"/>
    <property type="match status" value="1"/>
</dbReference>
<evidence type="ECO:0000256" key="2">
    <source>
        <dbReference type="ARBA" id="ARBA00022490"/>
    </source>
</evidence>
<dbReference type="SUPFAM" id="SSF52374">
    <property type="entry name" value="Nucleotidylyl transferase"/>
    <property type="match status" value="1"/>
</dbReference>
<evidence type="ECO:0000313" key="13">
    <source>
        <dbReference type="EMBL" id="GAA1660196.1"/>
    </source>
</evidence>
<dbReference type="HAMAP" id="MF_00123">
    <property type="entry name" value="Arg_tRNA_synth"/>
    <property type="match status" value="1"/>
</dbReference>
<keyword evidence="14" id="KW-1185">Reference proteome</keyword>
<keyword evidence="4 9" id="KW-0547">Nucleotide-binding</keyword>
<organism evidence="13 14">
    <name type="scientific">Fodinicola feengrottensis</name>
    <dbReference type="NCBI Taxonomy" id="435914"/>
    <lineage>
        <taxon>Bacteria</taxon>
        <taxon>Bacillati</taxon>
        <taxon>Actinomycetota</taxon>
        <taxon>Actinomycetes</taxon>
        <taxon>Mycobacteriales</taxon>
        <taxon>Fodinicola</taxon>
    </lineage>
</organism>
<evidence type="ECO:0000256" key="3">
    <source>
        <dbReference type="ARBA" id="ARBA00022598"/>
    </source>
</evidence>
<reference evidence="13 14" key="1">
    <citation type="journal article" date="2019" name="Int. J. Syst. Evol. Microbiol.">
        <title>The Global Catalogue of Microorganisms (GCM) 10K type strain sequencing project: providing services to taxonomists for standard genome sequencing and annotation.</title>
        <authorList>
            <consortium name="The Broad Institute Genomics Platform"/>
            <consortium name="The Broad Institute Genome Sequencing Center for Infectious Disease"/>
            <person name="Wu L."/>
            <person name="Ma J."/>
        </authorList>
    </citation>
    <scope>NUCLEOTIDE SEQUENCE [LARGE SCALE GENOMIC DNA]</scope>
    <source>
        <strain evidence="13 14">JCM 14718</strain>
    </source>
</reference>
<evidence type="ECO:0000256" key="8">
    <source>
        <dbReference type="ARBA" id="ARBA00049339"/>
    </source>
</evidence>
<evidence type="ECO:0000313" key="14">
    <source>
        <dbReference type="Proteomes" id="UP001500618"/>
    </source>
</evidence>
<evidence type="ECO:0000256" key="7">
    <source>
        <dbReference type="ARBA" id="ARBA00023146"/>
    </source>
</evidence>
<dbReference type="PANTHER" id="PTHR11956">
    <property type="entry name" value="ARGINYL-TRNA SYNTHETASE"/>
    <property type="match status" value="1"/>
</dbReference>
<dbReference type="NCBIfam" id="TIGR00456">
    <property type="entry name" value="argS"/>
    <property type="match status" value="1"/>
</dbReference>
<dbReference type="SUPFAM" id="SSF47323">
    <property type="entry name" value="Anticodon-binding domain of a subclass of class I aminoacyl-tRNA synthetases"/>
    <property type="match status" value="1"/>
</dbReference>
<protein>
    <recommendedName>
        <fullName evidence="9">Arginine--tRNA ligase</fullName>
        <ecNumber evidence="9">6.1.1.19</ecNumber>
    </recommendedName>
    <alternativeName>
        <fullName evidence="9">Arginyl-tRNA synthetase</fullName>
        <shortName evidence="9">ArgRS</shortName>
    </alternativeName>
</protein>
<dbReference type="InterPro" id="IPR035684">
    <property type="entry name" value="ArgRS_core"/>
</dbReference>
<evidence type="ECO:0000256" key="4">
    <source>
        <dbReference type="ARBA" id="ARBA00022741"/>
    </source>
</evidence>
<dbReference type="InterPro" id="IPR001278">
    <property type="entry name" value="Arg-tRNA-ligase"/>
</dbReference>
<evidence type="ECO:0000256" key="1">
    <source>
        <dbReference type="ARBA" id="ARBA00005594"/>
    </source>
</evidence>
<dbReference type="PRINTS" id="PR01038">
    <property type="entry name" value="TRNASYNTHARG"/>
</dbReference>
<dbReference type="InterPro" id="IPR009080">
    <property type="entry name" value="tRNAsynth_Ia_anticodon-bd"/>
</dbReference>
<dbReference type="InterPro" id="IPR036695">
    <property type="entry name" value="Arg-tRNA-synth_N_sf"/>
</dbReference>
<comment type="catalytic activity">
    <reaction evidence="8 9">
        <text>tRNA(Arg) + L-arginine + ATP = L-arginyl-tRNA(Arg) + AMP + diphosphate</text>
        <dbReference type="Rhea" id="RHEA:20301"/>
        <dbReference type="Rhea" id="RHEA-COMP:9658"/>
        <dbReference type="Rhea" id="RHEA-COMP:9673"/>
        <dbReference type="ChEBI" id="CHEBI:30616"/>
        <dbReference type="ChEBI" id="CHEBI:32682"/>
        <dbReference type="ChEBI" id="CHEBI:33019"/>
        <dbReference type="ChEBI" id="CHEBI:78442"/>
        <dbReference type="ChEBI" id="CHEBI:78513"/>
        <dbReference type="ChEBI" id="CHEBI:456215"/>
        <dbReference type="EC" id="6.1.1.19"/>
    </reaction>
</comment>
<keyword evidence="7 9" id="KW-0030">Aminoacyl-tRNA synthetase</keyword>
<dbReference type="PANTHER" id="PTHR11956:SF5">
    <property type="entry name" value="ARGININE--TRNA LIGASE, CYTOPLASMIC"/>
    <property type="match status" value="1"/>
</dbReference>
<evidence type="ECO:0000259" key="11">
    <source>
        <dbReference type="SMART" id="SM00836"/>
    </source>
</evidence>
<dbReference type="Pfam" id="PF05746">
    <property type="entry name" value="DALR_1"/>
    <property type="match status" value="1"/>
</dbReference>
<name>A0ABN2FV00_9ACTN</name>
<feature type="short sequence motif" description="'HIGH' region" evidence="9">
    <location>
        <begin position="130"/>
        <end position="140"/>
    </location>
</feature>
<dbReference type="EMBL" id="BAAANY010000002">
    <property type="protein sequence ID" value="GAA1660196.1"/>
    <property type="molecule type" value="Genomic_DNA"/>
</dbReference>
<sequence>MTPEAVSAAVLDAVRATFAAHGLDTSALPETTTVERPRNRDHGDYATTIALQLAKKLGAKPRDLATWIGEQLAQAAGIASAEVAGPGFLNIRLEAAAAGELARTIVAAGAAYGRGELLKGSRINLEFVSANPTGPVHLGHTRWAAVGDVLARVFEAAGAEVAREFYINDRGNQLQNFALSLVAGALGEPVPENGYKGEYVTDLANAIVKDRPDIMALPEDERLTAFREEGYQRQLDEQKAVLAEFRTNFDVWFSERSLHSSGAIDEAMAKLRGQGHVYEKEGAVWMRTSDFGDDKDRPLIKSDGEYTYFGSDAAYYVNKRSRGFDRCLYLLGADHHGYINRIKAIASCAGDNPDESVDVLIGQLVKVIQNGAEMKLSKRAGTIITLRDVIDLVGVDAARYQLTRFSTDSSMVLDVDLLTKKTNDNPVFYVQYAYARISSVLRNAADLGVDRGELDPSLLSEEKTNALLGALAEYPAVIATAAELREPHRIARYLESLAGLYHRFYDSHRVLPQGDEEATDTNRARLWLCEATRTVLANGLGLLGVTAPERM</sequence>
<evidence type="ECO:0000256" key="6">
    <source>
        <dbReference type="ARBA" id="ARBA00022917"/>
    </source>
</evidence>
<keyword evidence="3 9" id="KW-0436">Ligase</keyword>
<comment type="similarity">
    <text evidence="1 9 10">Belongs to the class-I aminoacyl-tRNA synthetase family.</text>
</comment>
<dbReference type="Proteomes" id="UP001500618">
    <property type="component" value="Unassembled WGS sequence"/>
</dbReference>
<proteinExistence type="inferred from homology"/>
<evidence type="ECO:0000256" key="9">
    <source>
        <dbReference type="HAMAP-Rule" id="MF_00123"/>
    </source>
</evidence>
<dbReference type="RefSeq" id="WP_344307044.1">
    <property type="nucleotide sequence ID" value="NZ_BAAANY010000002.1"/>
</dbReference>
<evidence type="ECO:0000256" key="10">
    <source>
        <dbReference type="RuleBase" id="RU363038"/>
    </source>
</evidence>
<comment type="subunit">
    <text evidence="9">Monomer.</text>
</comment>
<dbReference type="InterPro" id="IPR008909">
    <property type="entry name" value="DALR_anticod-bd"/>
</dbReference>
<dbReference type="InterPro" id="IPR005148">
    <property type="entry name" value="Arg-tRNA-synth_N"/>
</dbReference>
<dbReference type="PROSITE" id="PS00178">
    <property type="entry name" value="AA_TRNA_LIGASE_I"/>
    <property type="match status" value="1"/>
</dbReference>
<keyword evidence="2 9" id="KW-0963">Cytoplasm</keyword>
<gene>
    <name evidence="13" type="primary">argS_1</name>
    <name evidence="9" type="synonym">argS</name>
    <name evidence="13" type="ORF">GCM10009765_07010</name>
</gene>
<dbReference type="SMART" id="SM01016">
    <property type="entry name" value="Arg_tRNA_synt_N"/>
    <property type="match status" value="1"/>
</dbReference>
<dbReference type="GO" id="GO:0016874">
    <property type="term" value="F:ligase activity"/>
    <property type="evidence" value="ECO:0007669"/>
    <property type="project" value="UniProtKB-KW"/>
</dbReference>
<comment type="caution">
    <text evidence="13">The sequence shown here is derived from an EMBL/GenBank/DDBJ whole genome shotgun (WGS) entry which is preliminary data.</text>
</comment>
<dbReference type="Pfam" id="PF03485">
    <property type="entry name" value="Arg_tRNA_synt_N"/>
    <property type="match status" value="1"/>
</dbReference>
<feature type="domain" description="DALR anticodon binding" evidence="11">
    <location>
        <begin position="430"/>
        <end position="551"/>
    </location>
</feature>
<dbReference type="Gene3D" id="3.40.50.620">
    <property type="entry name" value="HUPs"/>
    <property type="match status" value="1"/>
</dbReference>
<dbReference type="Gene3D" id="3.30.1360.70">
    <property type="entry name" value="Arginyl tRNA synthetase N-terminal domain"/>
    <property type="match status" value="1"/>
</dbReference>
<dbReference type="Gene3D" id="1.10.730.10">
    <property type="entry name" value="Isoleucyl-tRNA Synthetase, Domain 1"/>
    <property type="match status" value="1"/>
</dbReference>
<comment type="subcellular location">
    <subcellularLocation>
        <location evidence="9">Cytoplasm</location>
    </subcellularLocation>
</comment>
<evidence type="ECO:0000259" key="12">
    <source>
        <dbReference type="SMART" id="SM01016"/>
    </source>
</evidence>
<dbReference type="Pfam" id="PF00750">
    <property type="entry name" value="tRNA-synt_1d"/>
    <property type="match status" value="1"/>
</dbReference>
<dbReference type="CDD" id="cd00671">
    <property type="entry name" value="ArgRS_core"/>
    <property type="match status" value="1"/>
</dbReference>
<evidence type="ECO:0000256" key="5">
    <source>
        <dbReference type="ARBA" id="ARBA00022840"/>
    </source>
</evidence>
<feature type="domain" description="Arginyl tRNA synthetase N-terminal" evidence="12">
    <location>
        <begin position="4"/>
        <end position="93"/>
    </location>
</feature>
<keyword evidence="6 9" id="KW-0648">Protein biosynthesis</keyword>
<dbReference type="InterPro" id="IPR001412">
    <property type="entry name" value="aa-tRNA-synth_I_CS"/>
</dbReference>
<accession>A0ABN2FV00</accession>
<dbReference type="InterPro" id="IPR014729">
    <property type="entry name" value="Rossmann-like_a/b/a_fold"/>
</dbReference>